<evidence type="ECO:0000313" key="2">
    <source>
        <dbReference type="EMBL" id="MFC3927203.1"/>
    </source>
</evidence>
<comment type="caution">
    <text evidence="2">The sequence shown here is derived from an EMBL/GenBank/DDBJ whole genome shotgun (WGS) entry which is preliminary data.</text>
</comment>
<keyword evidence="1" id="KW-0812">Transmembrane</keyword>
<organism evidence="2 3">
    <name type="scientific">Streptococcus caprae</name>
    <dbReference type="NCBI Taxonomy" id="1640501"/>
    <lineage>
        <taxon>Bacteria</taxon>
        <taxon>Bacillati</taxon>
        <taxon>Bacillota</taxon>
        <taxon>Bacilli</taxon>
        <taxon>Lactobacillales</taxon>
        <taxon>Streptococcaceae</taxon>
        <taxon>Streptococcus</taxon>
    </lineage>
</organism>
<protein>
    <submittedName>
        <fullName evidence="2">Uncharacterized protein</fullName>
    </submittedName>
</protein>
<reference evidence="3" key="1">
    <citation type="journal article" date="2019" name="Int. J. Syst. Evol. Microbiol.">
        <title>The Global Catalogue of Microorganisms (GCM) 10K type strain sequencing project: providing services to taxonomists for standard genome sequencing and annotation.</title>
        <authorList>
            <consortium name="The Broad Institute Genomics Platform"/>
            <consortium name="The Broad Institute Genome Sequencing Center for Infectious Disease"/>
            <person name="Wu L."/>
            <person name="Ma J."/>
        </authorList>
    </citation>
    <scope>NUCLEOTIDE SEQUENCE [LARGE SCALE GENOMIC DNA]</scope>
    <source>
        <strain evidence="3">CCUG 67170</strain>
    </source>
</reference>
<feature type="transmembrane region" description="Helical" evidence="1">
    <location>
        <begin position="7"/>
        <end position="26"/>
    </location>
</feature>
<feature type="transmembrane region" description="Helical" evidence="1">
    <location>
        <begin position="32"/>
        <end position="53"/>
    </location>
</feature>
<keyword evidence="1" id="KW-1133">Transmembrane helix</keyword>
<dbReference type="Proteomes" id="UP001595807">
    <property type="component" value="Unassembled WGS sequence"/>
</dbReference>
<dbReference type="RefSeq" id="WP_380424448.1">
    <property type="nucleotide sequence ID" value="NZ_JBHRZV010000004.1"/>
</dbReference>
<keyword evidence="3" id="KW-1185">Reference proteome</keyword>
<dbReference type="EMBL" id="JBHRZV010000004">
    <property type="protein sequence ID" value="MFC3927203.1"/>
    <property type="molecule type" value="Genomic_DNA"/>
</dbReference>
<accession>A0ABV8CTT3</accession>
<proteinExistence type="predicted"/>
<name>A0ABV8CTT3_9STRE</name>
<evidence type="ECO:0000256" key="1">
    <source>
        <dbReference type="SAM" id="Phobius"/>
    </source>
</evidence>
<sequence>MTKLQFAILMNGTVSIALSIVNLILINEGPTIENFMVPTAEGFLIAMILVSVLPIDKWSSILSERSKISSARLVLVITAFINVTVITFILSVQAMSFSKETLSIWLKQLPTFYLTALLVSFFTDRMIESLTK</sequence>
<keyword evidence="1" id="KW-0472">Membrane</keyword>
<feature type="transmembrane region" description="Helical" evidence="1">
    <location>
        <begin position="104"/>
        <end position="123"/>
    </location>
</feature>
<gene>
    <name evidence="2" type="ORF">ACFORF_00955</name>
</gene>
<feature type="transmembrane region" description="Helical" evidence="1">
    <location>
        <begin position="73"/>
        <end position="92"/>
    </location>
</feature>
<evidence type="ECO:0000313" key="3">
    <source>
        <dbReference type="Proteomes" id="UP001595807"/>
    </source>
</evidence>